<sequence>MKEIDEWAEYASKCESVLIKMQTTQISQVNQLDYKHKTQLEHWESLKGKMFLWYETSKSKIETIEKNIEAEQVNTEAARARIVELDASITALGTSCQTQDETIATQMLEVQKEADDNLKQYTQASKSVSAWQNRLSGYEASDLDGVNVANKICPLCLSDISDDTHDSLVLRQRKLEGLKD</sequence>
<dbReference type="AlphaFoldDB" id="X0YF28"/>
<keyword evidence="1" id="KW-0175">Coiled coil</keyword>
<comment type="caution">
    <text evidence="2">The sequence shown here is derived from an EMBL/GenBank/DDBJ whole genome shotgun (WGS) entry which is preliminary data.</text>
</comment>
<accession>X0YF28</accession>
<dbReference type="EMBL" id="BART01007152">
    <property type="protein sequence ID" value="GAG54435.1"/>
    <property type="molecule type" value="Genomic_DNA"/>
</dbReference>
<protein>
    <submittedName>
        <fullName evidence="2">Uncharacterized protein</fullName>
    </submittedName>
</protein>
<proteinExistence type="predicted"/>
<feature type="non-terminal residue" evidence="2">
    <location>
        <position position="180"/>
    </location>
</feature>
<evidence type="ECO:0000256" key="1">
    <source>
        <dbReference type="SAM" id="Coils"/>
    </source>
</evidence>
<reference evidence="2" key="1">
    <citation type="journal article" date="2014" name="Front. Microbiol.">
        <title>High frequency of phylogenetically diverse reductive dehalogenase-homologous genes in deep subseafloor sedimentary metagenomes.</title>
        <authorList>
            <person name="Kawai M."/>
            <person name="Futagami T."/>
            <person name="Toyoda A."/>
            <person name="Takaki Y."/>
            <person name="Nishi S."/>
            <person name="Hori S."/>
            <person name="Arai W."/>
            <person name="Tsubouchi T."/>
            <person name="Morono Y."/>
            <person name="Uchiyama I."/>
            <person name="Ito T."/>
            <person name="Fujiyama A."/>
            <person name="Inagaki F."/>
            <person name="Takami H."/>
        </authorList>
    </citation>
    <scope>NUCLEOTIDE SEQUENCE</scope>
    <source>
        <strain evidence="2">Expedition CK06-06</strain>
    </source>
</reference>
<name>X0YF28_9ZZZZ</name>
<evidence type="ECO:0000313" key="2">
    <source>
        <dbReference type="EMBL" id="GAG54435.1"/>
    </source>
</evidence>
<gene>
    <name evidence="2" type="ORF">S01H4_16322</name>
</gene>
<feature type="coiled-coil region" evidence="1">
    <location>
        <begin position="54"/>
        <end position="81"/>
    </location>
</feature>
<organism evidence="2">
    <name type="scientific">marine sediment metagenome</name>
    <dbReference type="NCBI Taxonomy" id="412755"/>
    <lineage>
        <taxon>unclassified sequences</taxon>
        <taxon>metagenomes</taxon>
        <taxon>ecological metagenomes</taxon>
    </lineage>
</organism>